<organism evidence="2 3">
    <name type="scientific">Iris pallida</name>
    <name type="common">Sweet iris</name>
    <dbReference type="NCBI Taxonomy" id="29817"/>
    <lineage>
        <taxon>Eukaryota</taxon>
        <taxon>Viridiplantae</taxon>
        <taxon>Streptophyta</taxon>
        <taxon>Embryophyta</taxon>
        <taxon>Tracheophyta</taxon>
        <taxon>Spermatophyta</taxon>
        <taxon>Magnoliopsida</taxon>
        <taxon>Liliopsida</taxon>
        <taxon>Asparagales</taxon>
        <taxon>Iridaceae</taxon>
        <taxon>Iridoideae</taxon>
        <taxon>Irideae</taxon>
        <taxon>Iris</taxon>
    </lineage>
</organism>
<feature type="compositionally biased region" description="Basic residues" evidence="1">
    <location>
        <begin position="104"/>
        <end position="117"/>
    </location>
</feature>
<reference evidence="2" key="2">
    <citation type="submission" date="2023-04" db="EMBL/GenBank/DDBJ databases">
        <authorList>
            <person name="Bruccoleri R.E."/>
            <person name="Oakeley E.J."/>
            <person name="Faust A.-M."/>
            <person name="Dessus-Babus S."/>
            <person name="Altorfer M."/>
            <person name="Burckhardt D."/>
            <person name="Oertli M."/>
            <person name="Naumann U."/>
            <person name="Petersen F."/>
            <person name="Wong J."/>
        </authorList>
    </citation>
    <scope>NUCLEOTIDE SEQUENCE</scope>
    <source>
        <strain evidence="2">GSM-AAB239-AS_SAM_17_03QT</strain>
        <tissue evidence="2">Leaf</tissue>
    </source>
</reference>
<dbReference type="AlphaFoldDB" id="A0AAX6IGN8"/>
<evidence type="ECO:0000256" key="1">
    <source>
        <dbReference type="SAM" id="MobiDB-lite"/>
    </source>
</evidence>
<gene>
    <name evidence="2" type="ORF">M6B38_255635</name>
</gene>
<protein>
    <submittedName>
        <fullName evidence="2">Formin-like protein 7</fullName>
    </submittedName>
</protein>
<keyword evidence="3" id="KW-1185">Reference proteome</keyword>
<evidence type="ECO:0000313" key="2">
    <source>
        <dbReference type="EMBL" id="KAJ6852426.1"/>
    </source>
</evidence>
<evidence type="ECO:0000313" key="3">
    <source>
        <dbReference type="Proteomes" id="UP001140949"/>
    </source>
</evidence>
<feature type="region of interest" description="Disordered" evidence="1">
    <location>
        <begin position="84"/>
        <end position="124"/>
    </location>
</feature>
<comment type="caution">
    <text evidence="2">The sequence shown here is derived from an EMBL/GenBank/DDBJ whole genome shotgun (WGS) entry which is preliminary data.</text>
</comment>
<feature type="region of interest" description="Disordered" evidence="1">
    <location>
        <begin position="28"/>
        <end position="68"/>
    </location>
</feature>
<sequence>MPTRAWSPDLKRPAWEEVTWSRPRVTCSSAARDGRRREARFGAGQGSTPRRRRSRGSGGGDSIKSVGGARRVEEIRLARVLETSGGGSARLHRSAVCGTEARPRPRWRSPVGRRFRRTAQGQSQ</sequence>
<accession>A0AAX6IGN8</accession>
<name>A0AAX6IGN8_IRIPA</name>
<dbReference type="EMBL" id="JANAVB010001800">
    <property type="protein sequence ID" value="KAJ6852426.1"/>
    <property type="molecule type" value="Genomic_DNA"/>
</dbReference>
<proteinExistence type="predicted"/>
<dbReference type="Proteomes" id="UP001140949">
    <property type="component" value="Unassembled WGS sequence"/>
</dbReference>
<reference evidence="2" key="1">
    <citation type="journal article" date="2023" name="GigaByte">
        <title>Genome assembly of the bearded iris, Iris pallida Lam.</title>
        <authorList>
            <person name="Bruccoleri R.E."/>
            <person name="Oakeley E.J."/>
            <person name="Faust A.M.E."/>
            <person name="Altorfer M."/>
            <person name="Dessus-Babus S."/>
            <person name="Burckhardt D."/>
            <person name="Oertli M."/>
            <person name="Naumann U."/>
            <person name="Petersen F."/>
            <person name="Wong J."/>
        </authorList>
    </citation>
    <scope>NUCLEOTIDE SEQUENCE</scope>
    <source>
        <strain evidence="2">GSM-AAB239-AS_SAM_17_03QT</strain>
    </source>
</reference>